<evidence type="ECO:0000313" key="5">
    <source>
        <dbReference type="Proteomes" id="UP000562982"/>
    </source>
</evidence>
<evidence type="ECO:0000313" key="3">
    <source>
        <dbReference type="EMBL" id="RDI38889.1"/>
    </source>
</evidence>
<proteinExistence type="predicted"/>
<evidence type="ECO:0000313" key="2">
    <source>
        <dbReference type="EMBL" id="MBB2186345.1"/>
    </source>
</evidence>
<dbReference type="Proteomes" id="UP000562982">
    <property type="component" value="Unassembled WGS sequence"/>
</dbReference>
<gene>
    <name evidence="3" type="ORF">C7453_103350</name>
    <name evidence="2" type="ORF">HLH32_08095</name>
</gene>
<dbReference type="EMBL" id="JABEQI010000003">
    <property type="protein sequence ID" value="MBB2186345.1"/>
    <property type="molecule type" value="Genomic_DNA"/>
</dbReference>
<evidence type="ECO:0000313" key="4">
    <source>
        <dbReference type="Proteomes" id="UP000254958"/>
    </source>
</evidence>
<dbReference type="OrthoDB" id="7280238at2"/>
<name>A0A370G7I1_GLULI</name>
<dbReference type="RefSeq" id="WP_114726997.1">
    <property type="nucleotide sequence ID" value="NZ_BJMI01000002.1"/>
</dbReference>
<reference evidence="2 5" key="2">
    <citation type="submission" date="2020-04" db="EMBL/GenBank/DDBJ databases">
        <title>Description of novel Gluconacetobacter.</title>
        <authorList>
            <person name="Sombolestani A."/>
        </authorList>
    </citation>
    <scope>NUCLEOTIDE SEQUENCE [LARGE SCALE GENOMIC DNA]</scope>
    <source>
        <strain evidence="2 5">LMG 1382</strain>
    </source>
</reference>
<organism evidence="3 4">
    <name type="scientific">Gluconacetobacter liquefaciens</name>
    <name type="common">Acetobacter liquefaciens</name>
    <dbReference type="NCBI Taxonomy" id="89584"/>
    <lineage>
        <taxon>Bacteria</taxon>
        <taxon>Pseudomonadati</taxon>
        <taxon>Pseudomonadota</taxon>
        <taxon>Alphaproteobacteria</taxon>
        <taxon>Acetobacterales</taxon>
        <taxon>Acetobacteraceae</taxon>
        <taxon>Gluconacetobacter</taxon>
    </lineage>
</organism>
<protein>
    <submittedName>
        <fullName evidence="3">Uncharacterized protein</fullName>
    </submittedName>
</protein>
<keyword evidence="1" id="KW-0732">Signal</keyword>
<accession>A0A370G7I1</accession>
<sequence length="469" mass="47612">MHYRTIAIGVLCLIATTTIAARAQNLIVTFQDGQKLPAKQLNSVQNGVVSVENGTSRGQLLTNPTLSGARITTAPSDKPGATGAAVPSTAWVDAYYTPLSYVVASSVTKTMCATSCDFTSILDFGRWVGKVVIIGDATITLAISTGTYPASGSYPNVVDMSGPNWSRVRILGNSAANTVLNFNNLANNNYSAFYAHDGAALAFINHITINGIGARTGTHTWADLSAGSAFLAQGNSSIHAGADVIVNDYYYDVTADVGGEFLGDAGFTGNRAGDANFLARHGGKIHCEGCIANDAGDAPNGLGFNFLAESDGAVWADGSTATAGLVGGFSASAGGSAWYHSVTVSGSGGPGLFAFLGGIMFIDKATSTANAIGMEAATGGRISGGTVMLSGNAGDGVLLDHGWFEGSAVTSKNNGGYGFRVIDGSFGRFFSSASASTGNTSGLSYVDPGSACTSTSAMNCDVGSSIVIN</sequence>
<dbReference type="AlphaFoldDB" id="A0A370G7I1"/>
<dbReference type="EMBL" id="QQAW01000003">
    <property type="protein sequence ID" value="RDI38889.1"/>
    <property type="molecule type" value="Genomic_DNA"/>
</dbReference>
<comment type="caution">
    <text evidence="3">The sequence shown here is derived from an EMBL/GenBank/DDBJ whole genome shotgun (WGS) entry which is preliminary data.</text>
</comment>
<feature type="signal peptide" evidence="1">
    <location>
        <begin position="1"/>
        <end position="23"/>
    </location>
</feature>
<feature type="chain" id="PRO_5044585321" evidence="1">
    <location>
        <begin position="24"/>
        <end position="469"/>
    </location>
</feature>
<reference evidence="3 4" key="1">
    <citation type="submission" date="2018-07" db="EMBL/GenBank/DDBJ databases">
        <title>Genomic Encyclopedia of Type Strains, Phase IV (KMG-IV): sequencing the most valuable type-strain genomes for metagenomic binning, comparative biology and taxonomic classification.</title>
        <authorList>
            <person name="Goeker M."/>
        </authorList>
    </citation>
    <scope>NUCLEOTIDE SEQUENCE [LARGE SCALE GENOMIC DNA]</scope>
    <source>
        <strain evidence="3 4">DSM 5603</strain>
    </source>
</reference>
<keyword evidence="4" id="KW-1185">Reference proteome</keyword>
<evidence type="ECO:0000256" key="1">
    <source>
        <dbReference type="SAM" id="SignalP"/>
    </source>
</evidence>
<dbReference type="Proteomes" id="UP000254958">
    <property type="component" value="Unassembled WGS sequence"/>
</dbReference>